<gene>
    <name evidence="3" type="ORF">OXX778_LOCUS10305</name>
</gene>
<dbReference type="OrthoDB" id="2426957at2759"/>
<feature type="compositionally biased region" description="Acidic residues" evidence="1">
    <location>
        <begin position="265"/>
        <end position="282"/>
    </location>
</feature>
<dbReference type="AlphaFoldDB" id="A0A813XUY9"/>
<accession>A0A813XUY9</accession>
<feature type="domain" description="DDE-1" evidence="2">
    <location>
        <begin position="43"/>
        <end position="176"/>
    </location>
</feature>
<dbReference type="Gene3D" id="3.30.420.10">
    <property type="entry name" value="Ribonuclease H-like superfamily/Ribonuclease H"/>
    <property type="match status" value="1"/>
</dbReference>
<feature type="region of interest" description="Disordered" evidence="1">
    <location>
        <begin position="197"/>
        <end position="247"/>
    </location>
</feature>
<dbReference type="Proteomes" id="UP000663879">
    <property type="component" value="Unassembled WGS sequence"/>
</dbReference>
<reference evidence="3" key="1">
    <citation type="submission" date="2021-02" db="EMBL/GenBank/DDBJ databases">
        <authorList>
            <person name="Nowell W R."/>
        </authorList>
    </citation>
    <scope>NUCLEOTIDE SEQUENCE</scope>
    <source>
        <strain evidence="3">Ploen Becks lab</strain>
    </source>
</reference>
<feature type="compositionally biased region" description="Acidic residues" evidence="1">
    <location>
        <begin position="197"/>
        <end position="207"/>
    </location>
</feature>
<organism evidence="3 4">
    <name type="scientific">Brachionus calyciflorus</name>
    <dbReference type="NCBI Taxonomy" id="104777"/>
    <lineage>
        <taxon>Eukaryota</taxon>
        <taxon>Metazoa</taxon>
        <taxon>Spiralia</taxon>
        <taxon>Gnathifera</taxon>
        <taxon>Rotifera</taxon>
        <taxon>Eurotatoria</taxon>
        <taxon>Monogononta</taxon>
        <taxon>Pseudotrocha</taxon>
        <taxon>Ploima</taxon>
        <taxon>Brachionidae</taxon>
        <taxon>Brachionus</taxon>
    </lineage>
</organism>
<proteinExistence type="predicted"/>
<dbReference type="InterPro" id="IPR004875">
    <property type="entry name" value="DDE_SF_endonuclease_dom"/>
</dbReference>
<dbReference type="InterPro" id="IPR036397">
    <property type="entry name" value="RNaseH_sf"/>
</dbReference>
<evidence type="ECO:0000313" key="3">
    <source>
        <dbReference type="EMBL" id="CAF0878753.1"/>
    </source>
</evidence>
<evidence type="ECO:0000259" key="2">
    <source>
        <dbReference type="Pfam" id="PF03184"/>
    </source>
</evidence>
<protein>
    <recommendedName>
        <fullName evidence="2">DDE-1 domain-containing protein</fullName>
    </recommendedName>
</protein>
<dbReference type="PANTHER" id="PTHR19303">
    <property type="entry name" value="TRANSPOSON"/>
    <property type="match status" value="1"/>
</dbReference>
<name>A0A813XUY9_9BILA</name>
<feature type="region of interest" description="Disordered" evidence="1">
    <location>
        <begin position="261"/>
        <end position="282"/>
    </location>
</feature>
<feature type="compositionally biased region" description="Acidic residues" evidence="1">
    <location>
        <begin position="223"/>
        <end position="240"/>
    </location>
</feature>
<keyword evidence="4" id="KW-1185">Reference proteome</keyword>
<evidence type="ECO:0000313" key="4">
    <source>
        <dbReference type="Proteomes" id="UP000663879"/>
    </source>
</evidence>
<sequence length="282" mass="32294">MITDNQIYNLDETSIYLDSSENYTYEKKGTKRVCAYSSGNERSRISVALCASALGTKLPLVIVIARKKPLKDFTPPSNTVIVYKPSGTFKNQKRFYTASCLPNLMQKAQKRPILYLDNAPGHVSSETTDQMDDLRIEYSFIPPRFTSLLQPADVCWLKTFKKCYHEKWIQWFMNHATLKHFLENGPFDEYLEANDGENDIEGFENDSEMSNQKNTNEDKSDSETDEEVSLTYETEDEDEVQSVASFVSESEKECIKGEISHNLESEFELDDHSEDDESVLSS</sequence>
<comment type="caution">
    <text evidence="3">The sequence shown here is derived from an EMBL/GenBank/DDBJ whole genome shotgun (WGS) entry which is preliminary data.</text>
</comment>
<evidence type="ECO:0000256" key="1">
    <source>
        <dbReference type="SAM" id="MobiDB-lite"/>
    </source>
</evidence>
<dbReference type="GO" id="GO:0005634">
    <property type="term" value="C:nucleus"/>
    <property type="evidence" value="ECO:0007669"/>
    <property type="project" value="TreeGrafter"/>
</dbReference>
<dbReference type="GO" id="GO:0003677">
    <property type="term" value="F:DNA binding"/>
    <property type="evidence" value="ECO:0007669"/>
    <property type="project" value="TreeGrafter"/>
</dbReference>
<dbReference type="Pfam" id="PF03184">
    <property type="entry name" value="DDE_1"/>
    <property type="match status" value="1"/>
</dbReference>
<dbReference type="EMBL" id="CAJNOC010001616">
    <property type="protein sequence ID" value="CAF0878753.1"/>
    <property type="molecule type" value="Genomic_DNA"/>
</dbReference>
<dbReference type="InterPro" id="IPR050863">
    <property type="entry name" value="CenT-Element_Derived"/>
</dbReference>